<keyword evidence="1" id="KW-0812">Transmembrane</keyword>
<organism evidence="3 4">
    <name type="scientific">Gordonia araii NBRC 100433</name>
    <dbReference type="NCBI Taxonomy" id="1073574"/>
    <lineage>
        <taxon>Bacteria</taxon>
        <taxon>Bacillati</taxon>
        <taxon>Actinomycetota</taxon>
        <taxon>Actinomycetes</taxon>
        <taxon>Mycobacteriales</taxon>
        <taxon>Gordoniaceae</taxon>
        <taxon>Gordonia</taxon>
    </lineage>
</organism>
<dbReference type="InterPro" id="IPR003399">
    <property type="entry name" value="Mce/MlaD"/>
</dbReference>
<dbReference type="OrthoDB" id="338143at2"/>
<dbReference type="Proteomes" id="UP000035088">
    <property type="component" value="Unassembled WGS sequence"/>
</dbReference>
<dbReference type="PANTHER" id="PTHR33371:SF17">
    <property type="entry name" value="MCE-FAMILY PROTEIN MCE1B"/>
    <property type="match status" value="1"/>
</dbReference>
<keyword evidence="1" id="KW-1133">Transmembrane helix</keyword>
<dbReference type="NCBIfam" id="TIGR00996">
    <property type="entry name" value="Mtu_fam_mce"/>
    <property type="match status" value="1"/>
</dbReference>
<dbReference type="GO" id="GO:0051701">
    <property type="term" value="P:biological process involved in interaction with host"/>
    <property type="evidence" value="ECO:0007669"/>
    <property type="project" value="TreeGrafter"/>
</dbReference>
<dbReference type="InterPro" id="IPR052336">
    <property type="entry name" value="MlaD_Phospholipid_Transporter"/>
</dbReference>
<dbReference type="EMBL" id="BAEE01000012">
    <property type="protein sequence ID" value="GAB08482.1"/>
    <property type="molecule type" value="Genomic_DNA"/>
</dbReference>
<feature type="transmembrane region" description="Helical" evidence="1">
    <location>
        <begin position="7"/>
        <end position="30"/>
    </location>
</feature>
<protein>
    <submittedName>
        <fullName evidence="3">Mce family protein</fullName>
    </submittedName>
</protein>
<proteinExistence type="predicted"/>
<reference evidence="3 4" key="1">
    <citation type="submission" date="2011-11" db="EMBL/GenBank/DDBJ databases">
        <title>Whole genome shotgun sequence of Gordonia araii NBRC 100433.</title>
        <authorList>
            <person name="Yoshida Y."/>
            <person name="Hosoyama A."/>
            <person name="Tsuchikane K."/>
            <person name="Katsumata H."/>
            <person name="Yamazaki S."/>
            <person name="Fujita N."/>
        </authorList>
    </citation>
    <scope>NUCLEOTIDE SEQUENCE [LARGE SCALE GENOMIC DNA]</scope>
    <source>
        <strain evidence="3 4">NBRC 100433</strain>
    </source>
</reference>
<dbReference type="RefSeq" id="WP_007320559.1">
    <property type="nucleotide sequence ID" value="NZ_BAEE01000012.1"/>
</dbReference>
<evidence type="ECO:0000313" key="4">
    <source>
        <dbReference type="Proteomes" id="UP000035088"/>
    </source>
</evidence>
<evidence type="ECO:0000256" key="1">
    <source>
        <dbReference type="SAM" id="Phobius"/>
    </source>
</evidence>
<dbReference type="STRING" id="1073574.GOARA_012_00320"/>
<name>G7GY07_9ACTN</name>
<feature type="domain" description="Mce/MlaD" evidence="2">
    <location>
        <begin position="37"/>
        <end position="110"/>
    </location>
</feature>
<gene>
    <name evidence="3" type="primary">mceB</name>
    <name evidence="3" type="ORF">GOARA_012_00320</name>
</gene>
<dbReference type="InterPro" id="IPR005693">
    <property type="entry name" value="Mce"/>
</dbReference>
<dbReference type="AlphaFoldDB" id="G7GY07"/>
<comment type="caution">
    <text evidence="3">The sequence shown here is derived from an EMBL/GenBank/DDBJ whole genome shotgun (WGS) entry which is preliminary data.</text>
</comment>
<accession>G7GY07</accession>
<keyword evidence="1" id="KW-0472">Membrane</keyword>
<evidence type="ECO:0000313" key="3">
    <source>
        <dbReference type="EMBL" id="GAB08482.1"/>
    </source>
</evidence>
<keyword evidence="4" id="KW-1185">Reference proteome</keyword>
<dbReference type="GO" id="GO:0005576">
    <property type="term" value="C:extracellular region"/>
    <property type="evidence" value="ECO:0007669"/>
    <property type="project" value="TreeGrafter"/>
</dbReference>
<dbReference type="Pfam" id="PF02470">
    <property type="entry name" value="MlaD"/>
    <property type="match status" value="1"/>
</dbReference>
<evidence type="ECO:0000259" key="2">
    <source>
        <dbReference type="Pfam" id="PF02470"/>
    </source>
</evidence>
<sequence length="334" mass="35733">MTPARRSFIYIMLVVVAVAAAMAVIGRTIIAPVPGDKLTYTAEFEDVSGLYEGDAVRVAGVAVGKVVDVDLHGAAARVLFTVTHDHQLEDNSQVAVRYQNLVGQRYLEIIRHEGAAARQAPATVIPAARTIPSFDVTSLFNGVAPLIGGIDPAETNKLTESMVAVLQGDPRGVEPALEAVKRIAGLTQRRDVLLITMVDNLNNLAAQIGGRSGQVAKVVDGLNAAILRFNDRMSTVKQSLDYGDRVLVPFVDLLEMMQGSYDANYGPLDAFLNRIVPFTPQIVDVLAAIPGVLSAINEGSRRFVSATYSCSNGRLDLPLVTKALIGGREVVVCR</sequence>
<dbReference type="PANTHER" id="PTHR33371">
    <property type="entry name" value="INTERMEMBRANE PHOSPHOLIPID TRANSPORT SYSTEM BINDING PROTEIN MLAD-RELATED"/>
    <property type="match status" value="1"/>
</dbReference>